<gene>
    <name evidence="1" type="ORF">ACFQZQ_00950</name>
</gene>
<accession>A0ABW2YI50</accession>
<dbReference type="RefSeq" id="WP_386810814.1">
    <property type="nucleotide sequence ID" value="NZ_JBHTIH010000002.1"/>
</dbReference>
<organism evidence="1 2">
    <name type="scientific">Lysobacter koreensis</name>
    <dbReference type="NCBI Taxonomy" id="266122"/>
    <lineage>
        <taxon>Bacteria</taxon>
        <taxon>Pseudomonadati</taxon>
        <taxon>Pseudomonadota</taxon>
        <taxon>Gammaproteobacteria</taxon>
        <taxon>Lysobacterales</taxon>
        <taxon>Lysobacteraceae</taxon>
        <taxon>Lysobacter</taxon>
    </lineage>
</organism>
<dbReference type="InterPro" id="IPR036163">
    <property type="entry name" value="HMA_dom_sf"/>
</dbReference>
<proteinExistence type="predicted"/>
<evidence type="ECO:0000313" key="1">
    <source>
        <dbReference type="EMBL" id="MFD0737857.1"/>
    </source>
</evidence>
<reference evidence="2" key="1">
    <citation type="journal article" date="2019" name="Int. J. Syst. Evol. Microbiol.">
        <title>The Global Catalogue of Microorganisms (GCM) 10K type strain sequencing project: providing services to taxonomists for standard genome sequencing and annotation.</title>
        <authorList>
            <consortium name="The Broad Institute Genomics Platform"/>
            <consortium name="The Broad Institute Genome Sequencing Center for Infectious Disease"/>
            <person name="Wu L."/>
            <person name="Ma J."/>
        </authorList>
    </citation>
    <scope>NUCLEOTIDE SEQUENCE [LARGE SCALE GENOMIC DNA]</scope>
    <source>
        <strain evidence="2">CCUG 55491</strain>
    </source>
</reference>
<name>A0ABW2YI50_9GAMM</name>
<dbReference type="Proteomes" id="UP001597090">
    <property type="component" value="Unassembled WGS sequence"/>
</dbReference>
<protein>
    <submittedName>
        <fullName evidence="1">Heavy-metal-associated domain-containing protein</fullName>
    </submittedName>
</protein>
<dbReference type="Gene3D" id="3.30.70.100">
    <property type="match status" value="1"/>
</dbReference>
<dbReference type="EMBL" id="JBHTIH010000002">
    <property type="protein sequence ID" value="MFD0737857.1"/>
    <property type="molecule type" value="Genomic_DNA"/>
</dbReference>
<comment type="caution">
    <text evidence="1">The sequence shown here is derived from an EMBL/GenBank/DDBJ whole genome shotgun (WGS) entry which is preliminary data.</text>
</comment>
<sequence>MRARTDAATLPAHPNPDQPMLLDLEKIASHTCGCTIKKAIRAIDPTAAVTVDTGANRVRVEGLLTGQQAISALAAAGYPARHAAPHSGQGSDCCGGCS</sequence>
<evidence type="ECO:0000313" key="2">
    <source>
        <dbReference type="Proteomes" id="UP001597090"/>
    </source>
</evidence>
<dbReference type="SUPFAM" id="SSF55008">
    <property type="entry name" value="HMA, heavy metal-associated domain"/>
    <property type="match status" value="1"/>
</dbReference>
<keyword evidence="2" id="KW-1185">Reference proteome</keyword>